<organism evidence="1 2">
    <name type="scientific">Lutispora thermophila DSM 19022</name>
    <dbReference type="NCBI Taxonomy" id="1122184"/>
    <lineage>
        <taxon>Bacteria</taxon>
        <taxon>Bacillati</taxon>
        <taxon>Bacillota</taxon>
        <taxon>Clostridia</taxon>
        <taxon>Lutisporales</taxon>
        <taxon>Lutisporaceae</taxon>
        <taxon>Lutispora</taxon>
    </lineage>
</organism>
<dbReference type="Pfam" id="PF10960">
    <property type="entry name" value="Holin_BhlA"/>
    <property type="match status" value="1"/>
</dbReference>
<dbReference type="Proteomes" id="UP000184442">
    <property type="component" value="Unassembled WGS sequence"/>
</dbReference>
<keyword evidence="2" id="KW-1185">Reference proteome</keyword>
<dbReference type="InterPro" id="IPR024405">
    <property type="entry name" value="Phage_BhlA/UviB"/>
</dbReference>
<reference evidence="1 2" key="1">
    <citation type="submission" date="2016-11" db="EMBL/GenBank/DDBJ databases">
        <authorList>
            <person name="Jaros S."/>
            <person name="Januszkiewicz K."/>
            <person name="Wedrychowicz H."/>
        </authorList>
    </citation>
    <scope>NUCLEOTIDE SEQUENCE [LARGE SCALE GENOMIC DNA]</scope>
    <source>
        <strain evidence="1 2">DSM 19022</strain>
    </source>
</reference>
<dbReference type="EMBL" id="FQZS01000028">
    <property type="protein sequence ID" value="SHJ30504.1"/>
    <property type="molecule type" value="Genomic_DNA"/>
</dbReference>
<evidence type="ECO:0000313" key="1">
    <source>
        <dbReference type="EMBL" id="SHJ30504.1"/>
    </source>
</evidence>
<protein>
    <submittedName>
        <fullName evidence="1">BhlA holin family protein</fullName>
    </submittedName>
</protein>
<proteinExistence type="predicted"/>
<name>A0A1M6I7N8_9FIRM</name>
<sequence>MIQKEKEKRYQEIMTRMSEKFNVLEVTGSDMKQIKDQIL</sequence>
<accession>A0A1M6I7N8</accession>
<dbReference type="AlphaFoldDB" id="A0A1M6I7N8"/>
<gene>
    <name evidence="1" type="ORF">SAMN02745176_03116</name>
</gene>
<evidence type="ECO:0000313" key="2">
    <source>
        <dbReference type="Proteomes" id="UP000184442"/>
    </source>
</evidence>